<evidence type="ECO:0000313" key="1">
    <source>
        <dbReference type="EMBL" id="KAI3744147.1"/>
    </source>
</evidence>
<evidence type="ECO:0000313" key="2">
    <source>
        <dbReference type="Proteomes" id="UP001056120"/>
    </source>
</evidence>
<protein>
    <submittedName>
        <fullName evidence="1">Uncharacterized protein</fullName>
    </submittedName>
</protein>
<dbReference type="Proteomes" id="UP001056120">
    <property type="component" value="Linkage Group LG19"/>
</dbReference>
<dbReference type="EMBL" id="CM042036">
    <property type="protein sequence ID" value="KAI3744147.1"/>
    <property type="molecule type" value="Genomic_DNA"/>
</dbReference>
<reference evidence="2" key="1">
    <citation type="journal article" date="2022" name="Mol. Ecol. Resour.">
        <title>The genomes of chicory, endive, great burdock and yacon provide insights into Asteraceae palaeo-polyploidization history and plant inulin production.</title>
        <authorList>
            <person name="Fan W."/>
            <person name="Wang S."/>
            <person name="Wang H."/>
            <person name="Wang A."/>
            <person name="Jiang F."/>
            <person name="Liu H."/>
            <person name="Zhao H."/>
            <person name="Xu D."/>
            <person name="Zhang Y."/>
        </authorList>
    </citation>
    <scope>NUCLEOTIDE SEQUENCE [LARGE SCALE GENOMIC DNA]</scope>
    <source>
        <strain evidence="2">cv. Yunnan</strain>
    </source>
</reference>
<accession>A0ACB9DCW0</accession>
<reference evidence="1 2" key="2">
    <citation type="journal article" date="2022" name="Mol. Ecol. Resour.">
        <title>The genomes of chicory, endive, great burdock and yacon provide insights into Asteraceae paleo-polyploidization history and plant inulin production.</title>
        <authorList>
            <person name="Fan W."/>
            <person name="Wang S."/>
            <person name="Wang H."/>
            <person name="Wang A."/>
            <person name="Jiang F."/>
            <person name="Liu H."/>
            <person name="Zhao H."/>
            <person name="Xu D."/>
            <person name="Zhang Y."/>
        </authorList>
    </citation>
    <scope>NUCLEOTIDE SEQUENCE [LARGE SCALE GENOMIC DNA]</scope>
    <source>
        <strain evidence="2">cv. Yunnan</strain>
        <tissue evidence="1">Leaves</tissue>
    </source>
</reference>
<keyword evidence="2" id="KW-1185">Reference proteome</keyword>
<organism evidence="1 2">
    <name type="scientific">Smallanthus sonchifolius</name>
    <dbReference type="NCBI Taxonomy" id="185202"/>
    <lineage>
        <taxon>Eukaryota</taxon>
        <taxon>Viridiplantae</taxon>
        <taxon>Streptophyta</taxon>
        <taxon>Embryophyta</taxon>
        <taxon>Tracheophyta</taxon>
        <taxon>Spermatophyta</taxon>
        <taxon>Magnoliopsida</taxon>
        <taxon>eudicotyledons</taxon>
        <taxon>Gunneridae</taxon>
        <taxon>Pentapetalae</taxon>
        <taxon>asterids</taxon>
        <taxon>campanulids</taxon>
        <taxon>Asterales</taxon>
        <taxon>Asteraceae</taxon>
        <taxon>Asteroideae</taxon>
        <taxon>Heliantheae alliance</taxon>
        <taxon>Millerieae</taxon>
        <taxon>Smallanthus</taxon>
    </lineage>
</organism>
<sequence length="88" mass="9802">MLGLGLGLEFEGWFGLFESIHSSPYVHTTTFEPETTLTTNLIISNSFFPQFPNSVGATFSYSSLHHTNSIPLTGGVHKHWITRFVISD</sequence>
<comment type="caution">
    <text evidence="1">The sequence shown here is derived from an EMBL/GenBank/DDBJ whole genome shotgun (WGS) entry which is preliminary data.</text>
</comment>
<gene>
    <name evidence="1" type="ORF">L1987_57223</name>
</gene>
<name>A0ACB9DCW0_9ASTR</name>
<proteinExistence type="predicted"/>